<accession>A0AAV1Q8I3</accession>
<comment type="caution">
    <text evidence="12">The sequence shown here is derived from an EMBL/GenBank/DDBJ whole genome shotgun (WGS) entry which is preliminary data.</text>
</comment>
<dbReference type="InterPro" id="IPR002110">
    <property type="entry name" value="Ankyrin_rpt"/>
</dbReference>
<feature type="region of interest" description="Disordered" evidence="9">
    <location>
        <begin position="1179"/>
        <end position="1205"/>
    </location>
</feature>
<feature type="domain" description="BCL-6 corepressor non-ankyrin-repeat" evidence="10">
    <location>
        <begin position="1618"/>
        <end position="1747"/>
    </location>
</feature>
<evidence type="ECO:0000256" key="6">
    <source>
        <dbReference type="ARBA" id="ARBA00023242"/>
    </source>
</evidence>
<evidence type="ECO:0000256" key="4">
    <source>
        <dbReference type="ARBA" id="ARBA00022737"/>
    </source>
</evidence>
<feature type="compositionally biased region" description="Gly residues" evidence="9">
    <location>
        <begin position="1337"/>
        <end position="1346"/>
    </location>
</feature>
<feature type="compositionally biased region" description="Pro residues" evidence="9">
    <location>
        <begin position="1672"/>
        <end position="1686"/>
    </location>
</feature>
<feature type="repeat" description="ANK" evidence="8">
    <location>
        <begin position="1838"/>
        <end position="1870"/>
    </location>
</feature>
<evidence type="ECO:0000259" key="11">
    <source>
        <dbReference type="Pfam" id="PF16553"/>
    </source>
</evidence>
<feature type="compositionally biased region" description="Low complexity" evidence="9">
    <location>
        <begin position="385"/>
        <end position="400"/>
    </location>
</feature>
<dbReference type="InterPro" id="IPR031628">
    <property type="entry name" value="BCOR"/>
</dbReference>
<evidence type="ECO:0000313" key="12">
    <source>
        <dbReference type="EMBL" id="CAK6979690.1"/>
    </source>
</evidence>
<evidence type="ECO:0000256" key="7">
    <source>
        <dbReference type="ARBA" id="ARBA00034703"/>
    </source>
</evidence>
<feature type="compositionally biased region" description="Low complexity" evidence="9">
    <location>
        <begin position="298"/>
        <end position="333"/>
    </location>
</feature>
<feature type="compositionally biased region" description="Polar residues" evidence="9">
    <location>
        <begin position="1189"/>
        <end position="1198"/>
    </location>
</feature>
<evidence type="ECO:0000256" key="8">
    <source>
        <dbReference type="PROSITE-ProRule" id="PRU00023"/>
    </source>
</evidence>
<feature type="region of interest" description="Disordered" evidence="9">
    <location>
        <begin position="2067"/>
        <end position="2106"/>
    </location>
</feature>
<feature type="compositionally biased region" description="Acidic residues" evidence="9">
    <location>
        <begin position="1287"/>
        <end position="1299"/>
    </location>
</feature>
<dbReference type="Pfam" id="PF16553">
    <property type="entry name" value="PUFD"/>
    <property type="match status" value="1"/>
</dbReference>
<dbReference type="EMBL" id="CAWUFR010000603">
    <property type="protein sequence ID" value="CAK6979690.1"/>
    <property type="molecule type" value="Genomic_DNA"/>
</dbReference>
<feature type="compositionally biased region" description="Basic and acidic residues" evidence="9">
    <location>
        <begin position="739"/>
        <end position="759"/>
    </location>
</feature>
<dbReference type="FunFam" id="1.25.40.20:FF:000032">
    <property type="entry name" value="BCL-6 corepressor isoform X1"/>
    <property type="match status" value="1"/>
</dbReference>
<feature type="region of interest" description="Disordered" evidence="9">
    <location>
        <begin position="265"/>
        <end position="359"/>
    </location>
</feature>
<feature type="region of interest" description="Disordered" evidence="9">
    <location>
        <begin position="1924"/>
        <end position="1950"/>
    </location>
</feature>
<feature type="compositionally biased region" description="Basic and acidic residues" evidence="9">
    <location>
        <begin position="1309"/>
        <end position="1322"/>
    </location>
</feature>
<dbReference type="InterPro" id="IPR047144">
    <property type="entry name" value="BCOR-like"/>
</dbReference>
<keyword evidence="8" id="KW-0040">ANK repeat</keyword>
<dbReference type="Pfam" id="PF15808">
    <property type="entry name" value="BCOR"/>
    <property type="match status" value="1"/>
</dbReference>
<dbReference type="PROSITE" id="PS50088">
    <property type="entry name" value="ANK_REPEAT"/>
    <property type="match status" value="2"/>
</dbReference>
<protein>
    <submittedName>
        <fullName evidence="12">BCL-6 corepressor-like isoform X1</fullName>
    </submittedName>
</protein>
<feature type="region of interest" description="Disordered" evidence="9">
    <location>
        <begin position="788"/>
        <end position="878"/>
    </location>
</feature>
<feature type="compositionally biased region" description="Polar residues" evidence="9">
    <location>
        <begin position="273"/>
        <end position="290"/>
    </location>
</feature>
<feature type="compositionally biased region" description="Basic residues" evidence="9">
    <location>
        <begin position="1707"/>
        <end position="1716"/>
    </location>
</feature>
<dbReference type="Gene3D" id="3.10.260.40">
    <property type="entry name" value="BCL-6 corepressor, PCGF1 binding domain"/>
    <property type="match status" value="1"/>
</dbReference>
<feature type="compositionally biased region" description="Polar residues" evidence="9">
    <location>
        <begin position="917"/>
        <end position="936"/>
    </location>
</feature>
<proteinExistence type="inferred from homology"/>
<dbReference type="PANTHER" id="PTHR24117">
    <property type="entry name" value="AGAP007537-PB"/>
    <property type="match status" value="1"/>
</dbReference>
<keyword evidence="6" id="KW-0539">Nucleus</keyword>
<dbReference type="Pfam" id="PF12796">
    <property type="entry name" value="Ank_2"/>
    <property type="match status" value="1"/>
</dbReference>
<dbReference type="PROSITE" id="PS50297">
    <property type="entry name" value="ANK_REP_REGION"/>
    <property type="match status" value="2"/>
</dbReference>
<keyword evidence="4" id="KW-0677">Repeat</keyword>
<name>A0AAV1Q8I3_SCOSC</name>
<feature type="region of interest" description="Disordered" evidence="9">
    <location>
        <begin position="1576"/>
        <end position="1761"/>
    </location>
</feature>
<dbReference type="SUPFAM" id="SSF48403">
    <property type="entry name" value="Ankyrin repeat"/>
    <property type="match status" value="1"/>
</dbReference>
<dbReference type="GO" id="GO:0003714">
    <property type="term" value="F:transcription corepressor activity"/>
    <property type="evidence" value="ECO:0007669"/>
    <property type="project" value="TreeGrafter"/>
</dbReference>
<feature type="region of interest" description="Disordered" evidence="9">
    <location>
        <begin position="893"/>
        <end position="943"/>
    </location>
</feature>
<feature type="domain" description="BCL-6 corepressor PCGF1 binding" evidence="11">
    <location>
        <begin position="1953"/>
        <end position="2065"/>
    </location>
</feature>
<feature type="region of interest" description="Disordered" evidence="9">
    <location>
        <begin position="734"/>
        <end position="768"/>
    </location>
</feature>
<gene>
    <name evidence="12" type="ORF">FSCOSCO3_A017694</name>
</gene>
<feature type="compositionally biased region" description="Polar residues" evidence="9">
    <location>
        <begin position="550"/>
        <end position="561"/>
    </location>
</feature>
<feature type="compositionally biased region" description="Pro residues" evidence="9">
    <location>
        <begin position="2074"/>
        <end position="2089"/>
    </location>
</feature>
<evidence type="ECO:0000256" key="2">
    <source>
        <dbReference type="ARBA" id="ARBA00022499"/>
    </source>
</evidence>
<feature type="region of interest" description="Disordered" evidence="9">
    <location>
        <begin position="2367"/>
        <end position="2392"/>
    </location>
</feature>
<comment type="similarity">
    <text evidence="7">Belongs to the BCOR family.</text>
</comment>
<feature type="compositionally biased region" description="Low complexity" evidence="9">
    <location>
        <begin position="2291"/>
        <end position="2308"/>
    </location>
</feature>
<feature type="region of interest" description="Disordered" evidence="9">
    <location>
        <begin position="1279"/>
        <end position="1492"/>
    </location>
</feature>
<sequence length="2392" mass="258768">MSRNEFNLKTHMKNVPHVELSFLQADGQPEDRWARSMVDASTAFRMNPLAALSIDRNALVGENLRPHAGLFYPGIHPLSAEKPQEPGTSLPLGYDLLYKQDVALLNGQKSANGYIGLYKNPPPGLQKPMLVPVAGGDGLGLDRRVGHNDKPSELGLNGSGGFLRLPWMSPYVDATMYPFLDMAYKASFLSQPNPFIHQQLAYQSLCAAGAGGSTQGEDRLFYLPPYAPVHISSQMGPPIRIPTAPPAAVLSPMAHCQDKALQGLGPQVHQEPSAFSTSPQIHQEPQQQAVRHTERQHGSSSGGAKSSRPSSTNNSLSSSTGGSSSVPVSSSSSTAALESPPVSQHPGSVAPPQPLNNTTADLQKSLYRSKSSSSASVSVSHPFYMSSRSSEHSSPMRSGSNKTKDASSDRCSAEKCKSPAKTSQDRAVPQMPAKKPGEKPLDLTAKELEGFPNGFPSKLEALAKLGYLPPSRYGLLASQEQHLKEGLSPPASTSAKTPDRPEMINTAPSPWIVPGTPPAVTSDHSKGSQMMKHKNVDGVTHQSQPQSSPASTAVEVSSIPSPTAGGRPSAPSLSVKSKADWSRVPADSEKIPSNSKGETRSSGKQTITSAKSDSQESQPHQQHQQPRMENGNTSSQMYSDSYLPPGLGYTNRYIPYSVAENMSLQRMSIPGKGPIYPHPVLMGSGSFYSPRVPSKHGLPYGVHPNQADFMTYKNSQGMSHPGLDRLETQDKTWNADPYRNQERPEADSSHKCDNERDKSTNQTVKASGKNVTAVRDDIVCIDLVRDEADEDSSTNKHSSTFTRRDNSSKHAGGGCNLNHERELQPPKALPPSQAAEHRQGLLAHTSHPQPLHHNSSSPPPAGEEIPEEISEDEEPFSDIPEEQTMRCARTSLQQFSRKCKTGASDGAEIRDGDNGAKGNSANNEANTVTPAQSPPRNSNSLVSVSKESYSSDCTNSSSITAAVCTVSSPKSPGYEGSSHSDRDFTHQVPACRSFNSRVPAVGVLSGNSNLRDANSPSFVSRSFVGPCCRNLPLRTPTCEPRLFSGPTRGNINPVAPNCRSINPGNTNPVAPNCRSINPGFTNFENRNVVHQASGNIGLMGQNSFSGPSCGNNFSKVQAFGNNQTCVINNCRVPTCGSSFPQTCRHIAPGNLTNAGFIRMPADFTTEPLVDKDFKCEGLSSSETGRRNETPNSGLTSTSTEDENEDDKLDFQDLLDGEDDDGLGGIKCRRSSLARRIANSSGYVGDRIKCVTTELYADSSKLSREQRALQRAMLRFSELELKEKEGGGEEEEEEGEEEEGMTAAAVAAAGERELADGQRGDGGREEEEEEEGRKKEGGGGGGGGGGWERCQQSEGRRGGGGGGGGRTPSAAAAEAPRGLHPICPLSRFPVLPLCRQPDNLPPAAAVRERDDGSAEEQKKKDDEQEEKKTEERSFISQQEQQQRFLSAARGLFHGNASTPPPSATLPPPGNMLPVNAQLPGNAPPGNAPQGNVLPPGNMPGLGGAINRSRIFSLEPFHQSSIISSRMKREREEDERAGNANKKTKITNDSTLDDVKKLKVCIELNGLRLNKPRLPSELGQWLPGGQRPADADRKFRVGQQEVPPIRGRSEVNGGWRDVQRVFHAASPSSHGHLPRQPFTPSASRQPPLPSSRLQDKHQKLKESRRVSTFLPSFPRLPLPPSSPSPLLPDPHHHHNPFRCRDDDNLDKPKGKRSCKTKHMGGEAGRDGGGTDDDEEEEEERSGKISPSRRPSSPQHAVRPVPPEVRRLIVNKNAGETLLQRAARLGYEEVVLYCLERRICDVNHRDNAGYCALHEACARGWLGIVRHLVEHGADVNCSAQDGTRPLHDAVENDHVEVVRYLLACGADPTLTSYSGRGPINMTHSAAMETFLEDYLSDLQGRSEGDPGICWEFYGSSVCEPSGEAGLYNILADPPGPEEEEEDEEEDEDEEQRARREVFEFELSDQPLLPCYNIKVSLSQGPRNWLLLCDVLGRLRMTSRSFRRLFPQLNVQSIPEDDFYRQASLSQLLTGPDEQELSSFRPDAKDPLELVEATPEMAGMLGSSLEFVDSRWDSLETSPPPTPPPPAPRPPARPLQRIPPSVPPLQPGDAKVDWQNRAAESGQSQALKHVGYSPAAATMETKMDASMWEPQQQQGSKNTGVPAAVKPNITMNASVWEPQKLQNKIVNSANLDSKRDSSMWEQQRHGGKSSGNASIKSDVAVAAGVWEPQRLRSRNATIPNADQSEPQRLRHKNAANSTGANMWRRQSQAGKSSGAAASDSGVAVDGWEPQRLRSKNSAAASAAKPDATADANTWERQAAKRASGNNMAPKRDACDTQSQGGKTIKMDAAWQRNLGNVRVHIRDLGMKVGGGVVRSDDVQQDNGKLAGKGARVKTKS</sequence>
<dbReference type="PANTHER" id="PTHR24117:SF9">
    <property type="entry name" value="BCL-6 COREPRESSOR PCGF1 BINDING DOMAIN-CONTAINING PROTEIN"/>
    <property type="match status" value="1"/>
</dbReference>
<feature type="compositionally biased region" description="Polar residues" evidence="9">
    <location>
        <begin position="1433"/>
        <end position="1443"/>
    </location>
</feature>
<evidence type="ECO:0000256" key="3">
    <source>
        <dbReference type="ARBA" id="ARBA00022553"/>
    </source>
</evidence>
<feature type="compositionally biased region" description="Basic and acidic residues" evidence="9">
    <location>
        <begin position="1651"/>
        <end position="1663"/>
    </location>
</feature>
<feature type="compositionally biased region" description="Polar residues" evidence="9">
    <location>
        <begin position="591"/>
        <end position="612"/>
    </location>
</feature>
<reference evidence="12 13" key="1">
    <citation type="submission" date="2024-01" db="EMBL/GenBank/DDBJ databases">
        <authorList>
            <person name="Alioto T."/>
            <person name="Alioto T."/>
            <person name="Gomez Garrido J."/>
        </authorList>
    </citation>
    <scope>NUCLEOTIDE SEQUENCE [LARGE SCALE GENOMIC DNA]</scope>
</reference>
<comment type="subcellular location">
    <subcellularLocation>
        <location evidence="1">Nucleus</location>
    </subcellularLocation>
</comment>
<feature type="compositionally biased region" description="Basic and acidic residues" evidence="9">
    <location>
        <begin position="402"/>
        <end position="417"/>
    </location>
</feature>
<feature type="region of interest" description="Disordered" evidence="9">
    <location>
        <begin position="2227"/>
        <end position="2336"/>
    </location>
</feature>
<keyword evidence="3" id="KW-0597">Phosphoprotein</keyword>
<feature type="compositionally biased region" description="Acidic residues" evidence="9">
    <location>
        <begin position="1727"/>
        <end position="1737"/>
    </location>
</feature>
<feature type="compositionally biased region" description="Polar residues" evidence="9">
    <location>
        <begin position="630"/>
        <end position="639"/>
    </location>
</feature>
<evidence type="ECO:0000256" key="9">
    <source>
        <dbReference type="SAM" id="MobiDB-lite"/>
    </source>
</evidence>
<feature type="compositionally biased region" description="Basic and acidic residues" evidence="9">
    <location>
        <begin position="1405"/>
        <end position="1432"/>
    </location>
</feature>
<feature type="region of interest" description="Disordered" evidence="9">
    <location>
        <begin position="479"/>
        <end position="642"/>
    </location>
</feature>
<feature type="compositionally biased region" description="Acidic residues" evidence="9">
    <location>
        <begin position="864"/>
        <end position="878"/>
    </location>
</feature>
<dbReference type="SMART" id="SM00248">
    <property type="entry name" value="ANK"/>
    <property type="match status" value="3"/>
</dbReference>
<dbReference type="GO" id="GO:0000122">
    <property type="term" value="P:negative regulation of transcription by RNA polymerase II"/>
    <property type="evidence" value="ECO:0007669"/>
    <property type="project" value="TreeGrafter"/>
</dbReference>
<feature type="compositionally biased region" description="Low complexity" evidence="9">
    <location>
        <begin position="615"/>
        <end position="625"/>
    </location>
</feature>
<feature type="compositionally biased region" description="Polar residues" evidence="9">
    <location>
        <begin position="2230"/>
        <end position="2242"/>
    </location>
</feature>
<dbReference type="InterPro" id="IPR032365">
    <property type="entry name" value="PUFD"/>
</dbReference>
<feature type="compositionally biased region" description="Basic and acidic residues" evidence="9">
    <location>
        <begin position="1696"/>
        <end position="1706"/>
    </location>
</feature>
<dbReference type="InterPro" id="IPR038227">
    <property type="entry name" value="PUFD_som_sf"/>
</dbReference>
<evidence type="ECO:0000256" key="5">
    <source>
        <dbReference type="ARBA" id="ARBA00022843"/>
    </source>
</evidence>
<keyword evidence="13" id="KW-1185">Reference proteome</keyword>
<feature type="compositionally biased region" description="Basic and acidic residues" evidence="9">
    <location>
        <begin position="2188"/>
        <end position="2200"/>
    </location>
</feature>
<keyword evidence="5" id="KW-0832">Ubl conjugation</keyword>
<organism evidence="12 13">
    <name type="scientific">Scomber scombrus</name>
    <name type="common">Atlantic mackerel</name>
    <name type="synonym">Scomber vernalis</name>
    <dbReference type="NCBI Taxonomy" id="13677"/>
    <lineage>
        <taxon>Eukaryota</taxon>
        <taxon>Metazoa</taxon>
        <taxon>Chordata</taxon>
        <taxon>Craniata</taxon>
        <taxon>Vertebrata</taxon>
        <taxon>Euteleostomi</taxon>
        <taxon>Actinopterygii</taxon>
        <taxon>Neopterygii</taxon>
        <taxon>Teleostei</taxon>
        <taxon>Neoteleostei</taxon>
        <taxon>Acanthomorphata</taxon>
        <taxon>Pelagiaria</taxon>
        <taxon>Scombriformes</taxon>
        <taxon>Scombridae</taxon>
        <taxon>Scomber</taxon>
    </lineage>
</organism>
<evidence type="ECO:0000259" key="10">
    <source>
        <dbReference type="Pfam" id="PF15808"/>
    </source>
</evidence>
<feature type="compositionally biased region" description="Low complexity" evidence="9">
    <location>
        <begin position="2262"/>
        <end position="2282"/>
    </location>
</feature>
<feature type="region of interest" description="Disordered" evidence="9">
    <location>
        <begin position="2186"/>
        <end position="2211"/>
    </location>
</feature>
<feature type="compositionally biased region" description="Acidic residues" evidence="9">
    <location>
        <begin position="1932"/>
        <end position="1947"/>
    </location>
</feature>
<evidence type="ECO:0000256" key="1">
    <source>
        <dbReference type="ARBA" id="ARBA00004123"/>
    </source>
</evidence>
<dbReference type="Gene3D" id="1.25.40.20">
    <property type="entry name" value="Ankyrin repeat-containing domain"/>
    <property type="match status" value="1"/>
</dbReference>
<feature type="compositionally biased region" description="Pro residues" evidence="9">
    <location>
        <begin position="1457"/>
        <end position="1469"/>
    </location>
</feature>
<dbReference type="GO" id="GO:0005634">
    <property type="term" value="C:nucleus"/>
    <property type="evidence" value="ECO:0007669"/>
    <property type="project" value="UniProtKB-SubCell"/>
</dbReference>
<keyword evidence="2" id="KW-1017">Isopeptide bond</keyword>
<feature type="repeat" description="ANK" evidence="8">
    <location>
        <begin position="1805"/>
        <end position="1837"/>
    </location>
</feature>
<feature type="compositionally biased region" description="Basic and acidic residues" evidence="9">
    <location>
        <begin position="577"/>
        <end position="590"/>
    </location>
</feature>
<feature type="region of interest" description="Disordered" evidence="9">
    <location>
        <begin position="385"/>
        <end position="439"/>
    </location>
</feature>
<dbReference type="InterPro" id="IPR036770">
    <property type="entry name" value="Ankyrin_rpt-contain_sf"/>
</dbReference>
<dbReference type="Proteomes" id="UP001314229">
    <property type="component" value="Unassembled WGS sequence"/>
</dbReference>
<evidence type="ECO:0000313" key="13">
    <source>
        <dbReference type="Proteomes" id="UP001314229"/>
    </source>
</evidence>